<gene>
    <name evidence="6" type="ORF">SAMN05216287_3159</name>
</gene>
<feature type="domain" description="Succinylglutamate desuccinylase/Aspartoacylase catalytic" evidence="5">
    <location>
        <begin position="30"/>
        <end position="264"/>
    </location>
</feature>
<keyword evidence="7" id="KW-1185">Reference proteome</keyword>
<dbReference type="AlphaFoldDB" id="A0A1H3C9L0"/>
<keyword evidence="4" id="KW-0862">Zinc</keyword>
<dbReference type="Gene3D" id="3.40.630.10">
    <property type="entry name" value="Zn peptidases"/>
    <property type="match status" value="1"/>
</dbReference>
<dbReference type="STRING" id="1007099.SAMN05216287_3159"/>
<proteinExistence type="predicted"/>
<keyword evidence="3" id="KW-0378">Hydrolase</keyword>
<dbReference type="Pfam" id="PF24827">
    <property type="entry name" value="AstE_AspA_cat"/>
    <property type="match status" value="1"/>
</dbReference>
<evidence type="ECO:0000256" key="3">
    <source>
        <dbReference type="ARBA" id="ARBA00022801"/>
    </source>
</evidence>
<dbReference type="InterPro" id="IPR053138">
    <property type="entry name" value="N-alpha-Ac-DABA_deacetylase"/>
</dbReference>
<evidence type="ECO:0000313" key="7">
    <source>
        <dbReference type="Proteomes" id="UP000243778"/>
    </source>
</evidence>
<dbReference type="Proteomes" id="UP000243778">
    <property type="component" value="Unassembled WGS sequence"/>
</dbReference>
<dbReference type="GO" id="GO:0016788">
    <property type="term" value="F:hydrolase activity, acting on ester bonds"/>
    <property type="evidence" value="ECO:0007669"/>
    <property type="project" value="InterPro"/>
</dbReference>
<organism evidence="6 7">
    <name type="scientific">Pseudomonas kuykendallii</name>
    <dbReference type="NCBI Taxonomy" id="1007099"/>
    <lineage>
        <taxon>Bacteria</taxon>
        <taxon>Pseudomonadati</taxon>
        <taxon>Pseudomonadota</taxon>
        <taxon>Gammaproteobacteria</taxon>
        <taxon>Pseudomonadales</taxon>
        <taxon>Pseudomonadaceae</taxon>
        <taxon>Pseudomonas</taxon>
    </lineage>
</organism>
<dbReference type="PANTHER" id="PTHR37326">
    <property type="entry name" value="BLL3975 PROTEIN"/>
    <property type="match status" value="1"/>
</dbReference>
<evidence type="ECO:0000256" key="4">
    <source>
        <dbReference type="ARBA" id="ARBA00022833"/>
    </source>
</evidence>
<dbReference type="RefSeq" id="WP_090230150.1">
    <property type="nucleotide sequence ID" value="NZ_FNNU01000004.1"/>
</dbReference>
<protein>
    <recommendedName>
        <fullName evidence="5">Succinylglutamate desuccinylase/Aspartoacylase catalytic domain-containing protein</fullName>
    </recommendedName>
</protein>
<reference evidence="7" key="1">
    <citation type="submission" date="2016-10" db="EMBL/GenBank/DDBJ databases">
        <authorList>
            <person name="Varghese N."/>
            <person name="Submissions S."/>
        </authorList>
    </citation>
    <scope>NUCLEOTIDE SEQUENCE [LARGE SCALE GENOMIC DNA]</scope>
    <source>
        <strain evidence="7">NRRL B-59562</strain>
    </source>
</reference>
<dbReference type="EMBL" id="FNNU01000004">
    <property type="protein sequence ID" value="SDX50598.1"/>
    <property type="molecule type" value="Genomic_DNA"/>
</dbReference>
<dbReference type="SUPFAM" id="SSF53187">
    <property type="entry name" value="Zn-dependent exopeptidases"/>
    <property type="match status" value="1"/>
</dbReference>
<dbReference type="OrthoDB" id="527673at2"/>
<keyword evidence="2" id="KW-0479">Metal-binding</keyword>
<sequence length="370" mass="39631">MQRIDHPLPWGTPGTQRTLSVFRFGSGPAKAYVQASLHADELPGMRVAVELKQRLFDLEAQGRLTGTIELVPVANPIGLGQLLQASHLGRFEFGSGKNFNRGFLDLAELIAPALERMLGADAAANVRLIRAAMREALACMPAAPSELEGLQRLLLGHACDADVVLDLHCDMEALTHLYAIPQHGPRWRSLAARLGAGAVLLAEESGGNSFDEACSMPWLSLARRFAEASVPLACLATTVELGGMGDTGREQAEASAEAILAFLAEQGLIAGDWPAAPADCCEATPFEGAEFALAPHAGVVSFLQPLGAQVRVGDPLFEVIDPLDGRHSVVRSQVDGVLFVRERMRFARPGLWLTKVAGRQPIRQGRLLSD</sequence>
<evidence type="ECO:0000313" key="6">
    <source>
        <dbReference type="EMBL" id="SDX50598.1"/>
    </source>
</evidence>
<dbReference type="PANTHER" id="PTHR37326:SF1">
    <property type="entry name" value="BLL3975 PROTEIN"/>
    <property type="match status" value="1"/>
</dbReference>
<accession>A0A1H3C9L0</accession>
<evidence type="ECO:0000259" key="5">
    <source>
        <dbReference type="Pfam" id="PF24827"/>
    </source>
</evidence>
<evidence type="ECO:0000256" key="1">
    <source>
        <dbReference type="ARBA" id="ARBA00001947"/>
    </source>
</evidence>
<dbReference type="CDD" id="cd06250">
    <property type="entry name" value="M14_PaAOTO_like"/>
    <property type="match status" value="1"/>
</dbReference>
<name>A0A1H3C9L0_9PSED</name>
<dbReference type="GO" id="GO:0046872">
    <property type="term" value="F:metal ion binding"/>
    <property type="evidence" value="ECO:0007669"/>
    <property type="project" value="UniProtKB-KW"/>
</dbReference>
<comment type="cofactor">
    <cofactor evidence="1">
        <name>Zn(2+)</name>
        <dbReference type="ChEBI" id="CHEBI:29105"/>
    </cofactor>
</comment>
<dbReference type="InterPro" id="IPR055438">
    <property type="entry name" value="AstE_AspA_cat"/>
</dbReference>
<evidence type="ECO:0000256" key="2">
    <source>
        <dbReference type="ARBA" id="ARBA00022723"/>
    </source>
</evidence>